<dbReference type="RefSeq" id="WP_187468657.1">
    <property type="nucleotide sequence ID" value="NZ_JACSIT010000153.1"/>
</dbReference>
<proteinExistence type="predicted"/>
<dbReference type="EMBL" id="JACSIT010000153">
    <property type="protein sequence ID" value="MBC6996654.1"/>
    <property type="molecule type" value="Genomic_DNA"/>
</dbReference>
<evidence type="ECO:0000313" key="1">
    <source>
        <dbReference type="EMBL" id="MBC6996654.1"/>
    </source>
</evidence>
<evidence type="ECO:0000313" key="2">
    <source>
        <dbReference type="Proteomes" id="UP000650081"/>
    </source>
</evidence>
<reference evidence="1" key="1">
    <citation type="submission" date="2020-08" db="EMBL/GenBank/DDBJ databases">
        <title>Lewinella bacteria from marine environments.</title>
        <authorList>
            <person name="Zhong Y."/>
        </authorList>
    </citation>
    <scope>NUCLEOTIDE SEQUENCE</scope>
    <source>
        <strain evidence="1">KCTC 42187</strain>
    </source>
</reference>
<dbReference type="Pfam" id="PF19265">
    <property type="entry name" value="DUF5908"/>
    <property type="match status" value="1"/>
</dbReference>
<name>A0A923TAN1_9BACT</name>
<comment type="caution">
    <text evidence="1">The sequence shown here is derived from an EMBL/GenBank/DDBJ whole genome shotgun (WGS) entry which is preliminary data.</text>
</comment>
<dbReference type="AlphaFoldDB" id="A0A923TAN1"/>
<dbReference type="Proteomes" id="UP000650081">
    <property type="component" value="Unassembled WGS sequence"/>
</dbReference>
<keyword evidence="2" id="KW-1185">Reference proteome</keyword>
<accession>A0A923TAN1</accession>
<protein>
    <submittedName>
        <fullName evidence="1">Uncharacterized protein</fullName>
    </submittedName>
</protein>
<sequence length="77" mass="8963">MPIEIRELVIEASLARAEDQGEDSTKMLTEEDREELKEEILQSLQNVDDLLPPAARQALLEELLHEVRKLLAEERRR</sequence>
<dbReference type="InterPro" id="IPR045459">
    <property type="entry name" value="DUF5908"/>
</dbReference>
<gene>
    <name evidence="1" type="ORF">H9S92_20955</name>
</gene>
<organism evidence="1 2">
    <name type="scientific">Neolewinella lacunae</name>
    <dbReference type="NCBI Taxonomy" id="1517758"/>
    <lineage>
        <taxon>Bacteria</taxon>
        <taxon>Pseudomonadati</taxon>
        <taxon>Bacteroidota</taxon>
        <taxon>Saprospiria</taxon>
        <taxon>Saprospirales</taxon>
        <taxon>Lewinellaceae</taxon>
        <taxon>Neolewinella</taxon>
    </lineage>
</organism>